<feature type="coiled-coil region" evidence="2">
    <location>
        <begin position="24"/>
        <end position="69"/>
    </location>
</feature>
<dbReference type="InterPro" id="IPR038269">
    <property type="entry name" value="SCAN_sf"/>
</dbReference>
<dbReference type="SUPFAM" id="SSF56672">
    <property type="entry name" value="DNA/RNA polymerases"/>
    <property type="match status" value="1"/>
</dbReference>
<dbReference type="Gene3D" id="3.30.70.270">
    <property type="match status" value="1"/>
</dbReference>
<dbReference type="SMART" id="SM00343">
    <property type="entry name" value="ZnF_C2HC"/>
    <property type="match status" value="1"/>
</dbReference>
<dbReference type="GO" id="GO:0071897">
    <property type="term" value="P:DNA biosynthetic process"/>
    <property type="evidence" value="ECO:0007669"/>
    <property type="project" value="UniProtKB-ARBA"/>
</dbReference>
<dbReference type="PANTHER" id="PTHR46888:SF1">
    <property type="entry name" value="RIBONUCLEASE H"/>
    <property type="match status" value="1"/>
</dbReference>
<gene>
    <name evidence="5" type="ORF">Pmani_010091</name>
</gene>
<accession>A0AAE1Q2V6</accession>
<protein>
    <recommendedName>
        <fullName evidence="4">CCHC-type domain-containing protein</fullName>
    </recommendedName>
</protein>
<keyword evidence="6" id="KW-1185">Reference proteome</keyword>
<feature type="domain" description="CCHC-type" evidence="4">
    <location>
        <begin position="303"/>
        <end position="317"/>
    </location>
</feature>
<proteinExistence type="predicted"/>
<keyword evidence="1" id="KW-0862">Zinc</keyword>
<dbReference type="InterPro" id="IPR043128">
    <property type="entry name" value="Rev_trsase/Diguanyl_cyclase"/>
</dbReference>
<dbReference type="InterPro" id="IPR001878">
    <property type="entry name" value="Znf_CCHC"/>
</dbReference>
<organism evidence="5 6">
    <name type="scientific">Petrolisthes manimaculis</name>
    <dbReference type="NCBI Taxonomy" id="1843537"/>
    <lineage>
        <taxon>Eukaryota</taxon>
        <taxon>Metazoa</taxon>
        <taxon>Ecdysozoa</taxon>
        <taxon>Arthropoda</taxon>
        <taxon>Crustacea</taxon>
        <taxon>Multicrustacea</taxon>
        <taxon>Malacostraca</taxon>
        <taxon>Eumalacostraca</taxon>
        <taxon>Eucarida</taxon>
        <taxon>Decapoda</taxon>
        <taxon>Pleocyemata</taxon>
        <taxon>Anomura</taxon>
        <taxon>Galatheoidea</taxon>
        <taxon>Porcellanidae</taxon>
        <taxon>Petrolisthes</taxon>
    </lineage>
</organism>
<dbReference type="Gene3D" id="1.10.4020.10">
    <property type="entry name" value="DNA breaking-rejoining enzymes"/>
    <property type="match status" value="1"/>
</dbReference>
<dbReference type="Pfam" id="PF02023">
    <property type="entry name" value="SCAN"/>
    <property type="match status" value="1"/>
</dbReference>
<dbReference type="InterPro" id="IPR003309">
    <property type="entry name" value="SCAN_dom"/>
</dbReference>
<keyword evidence="2" id="KW-0175">Coiled coil</keyword>
<evidence type="ECO:0000256" key="1">
    <source>
        <dbReference type="PROSITE-ProRule" id="PRU00047"/>
    </source>
</evidence>
<dbReference type="GO" id="GO:0003676">
    <property type="term" value="F:nucleic acid binding"/>
    <property type="evidence" value="ECO:0007669"/>
    <property type="project" value="InterPro"/>
</dbReference>
<dbReference type="Proteomes" id="UP001292094">
    <property type="component" value="Unassembled WGS sequence"/>
</dbReference>
<evidence type="ECO:0000313" key="6">
    <source>
        <dbReference type="Proteomes" id="UP001292094"/>
    </source>
</evidence>
<dbReference type="PANTHER" id="PTHR46888">
    <property type="entry name" value="ZINC KNUCKLE DOMAINCONTAINING PROTEIN-RELATED"/>
    <property type="match status" value="1"/>
</dbReference>
<evidence type="ECO:0000256" key="3">
    <source>
        <dbReference type="SAM" id="MobiDB-lite"/>
    </source>
</evidence>
<dbReference type="AlphaFoldDB" id="A0AAE1Q2V6"/>
<dbReference type="EMBL" id="JAWZYT010000787">
    <property type="protein sequence ID" value="KAK4319006.1"/>
    <property type="molecule type" value="Genomic_DNA"/>
</dbReference>
<name>A0AAE1Q2V6_9EUCA</name>
<evidence type="ECO:0000259" key="4">
    <source>
        <dbReference type="PROSITE" id="PS50158"/>
    </source>
</evidence>
<reference evidence="5" key="1">
    <citation type="submission" date="2023-11" db="EMBL/GenBank/DDBJ databases">
        <title>Genome assemblies of two species of porcelain crab, Petrolisthes cinctipes and Petrolisthes manimaculis (Anomura: Porcellanidae).</title>
        <authorList>
            <person name="Angst P."/>
        </authorList>
    </citation>
    <scope>NUCLEOTIDE SEQUENCE</scope>
    <source>
        <strain evidence="5">PB745_02</strain>
        <tissue evidence="5">Gill</tissue>
    </source>
</reference>
<feature type="region of interest" description="Disordered" evidence="3">
    <location>
        <begin position="76"/>
        <end position="97"/>
    </location>
</feature>
<dbReference type="PROSITE" id="PS50158">
    <property type="entry name" value="ZF_CCHC"/>
    <property type="match status" value="1"/>
</dbReference>
<comment type="caution">
    <text evidence="5">The sequence shown here is derived from an EMBL/GenBank/DDBJ whole genome shotgun (WGS) entry which is preliminary data.</text>
</comment>
<dbReference type="GO" id="GO:0008270">
    <property type="term" value="F:zinc ion binding"/>
    <property type="evidence" value="ECO:0007669"/>
    <property type="project" value="UniProtKB-KW"/>
</dbReference>
<dbReference type="SUPFAM" id="SSF47353">
    <property type="entry name" value="Retrovirus capsid dimerization domain-like"/>
    <property type="match status" value="1"/>
</dbReference>
<sequence>MSGVRSVTELLEEGSSLGYCGEELRKWIDRERTLERELERERDKEERDKRVAERELKRLELEARIEASKAAAAASAATVGQAGQPVSNVVSPPKLPPFDETRDDIDTYISRFERVAEAAGWSRTVWPTALASLLAGRALELYHQLTDDVVKNFEAFKAALLKGYDITPEGCRRQFRNTRFREGESAEQLVCRFKKSFTKWVETDGCHQTFVGISDLVVREQFIKQCPQPLAIFLKERKIKCLEDCSEEADRWIDAHGHPCTTSKPNRQPREIRHISREKTEPLPAREGATFHKDGWKSGAAACWRCGKVGHKQASCRAKWNQTTAATAGMVYAAVCPTPVYDLVVGGVYNETFHTNEQGVQKVQHVSQETPGNESDTEYEERRGFSAAVTRGQARNGQTSIKTLKSSIADTSDPDIGASAVIEDTDEVGNPLLPTLTAPAVWSEVKLANTLSVGEKKHTLQRLSDAGLVVNPTKCEIGLREVDFLGHRIGNDSCQPQDEKIKKIVTALPPRNLTKDFVLRTDASGVGIGSVLMQYQDGELWPVRASRPDNTGGVGVPVELCAGEQCTNLTTGVDGLITAVLPNYQSVSVRMKALNSRVNMHSSEYYQTLSHYFSPSNSSLLIYAPEETLKCAEAGQSTSQHILPVLFSARDQPTAAITVQVVSRGSIQYTNTQDYQLPSGPLPISTEHLVEPLPPPLPGTVRGVINLTISLPNTASSIVKVSQFHPTTVSSGAR</sequence>
<keyword evidence="1" id="KW-0863">Zinc-finger</keyword>
<dbReference type="InterPro" id="IPR043502">
    <property type="entry name" value="DNA/RNA_pol_sf"/>
</dbReference>
<evidence type="ECO:0000256" key="2">
    <source>
        <dbReference type="SAM" id="Coils"/>
    </source>
</evidence>
<keyword evidence="1" id="KW-0479">Metal-binding</keyword>
<evidence type="ECO:0000313" key="5">
    <source>
        <dbReference type="EMBL" id="KAK4319006.1"/>
    </source>
</evidence>